<dbReference type="AlphaFoldDB" id="A0A6A6DZS0"/>
<sequence length="240" mass="28198">MKIIEPLPPQTFEFITTYADAVRNGNALLVLPREIRDQIYELVICTDEENHIHEPGVKKPFRTPSICQVNSQVFEETVPVFLQNTLIVLTQPEAPIELKRFMKRLPRDVEFKSIRKLASGAPHITKIIPYCTNITSLTLRFHSKDLAWDRLAHAYHDRTLDTSHLAWKFNLKRIMALRKLEKLTLLFGGPIETRLFVRSTRFSQSRNFWGLADWFRIEFRKKHMNVEVLCPEDDDIYSYN</sequence>
<protein>
    <recommendedName>
        <fullName evidence="3">F-box domain-containing protein</fullName>
    </recommendedName>
</protein>
<keyword evidence="2" id="KW-1185">Reference proteome</keyword>
<proteinExistence type="predicted"/>
<evidence type="ECO:0008006" key="3">
    <source>
        <dbReference type="Google" id="ProtNLM"/>
    </source>
</evidence>
<dbReference type="EMBL" id="ML994634">
    <property type="protein sequence ID" value="KAF2185171.1"/>
    <property type="molecule type" value="Genomic_DNA"/>
</dbReference>
<evidence type="ECO:0000313" key="1">
    <source>
        <dbReference type="EMBL" id="KAF2185171.1"/>
    </source>
</evidence>
<reference evidence="1" key="1">
    <citation type="journal article" date="2020" name="Stud. Mycol.">
        <title>101 Dothideomycetes genomes: a test case for predicting lifestyles and emergence of pathogens.</title>
        <authorList>
            <person name="Haridas S."/>
            <person name="Albert R."/>
            <person name="Binder M."/>
            <person name="Bloem J."/>
            <person name="Labutti K."/>
            <person name="Salamov A."/>
            <person name="Andreopoulos B."/>
            <person name="Baker S."/>
            <person name="Barry K."/>
            <person name="Bills G."/>
            <person name="Bluhm B."/>
            <person name="Cannon C."/>
            <person name="Castanera R."/>
            <person name="Culley D."/>
            <person name="Daum C."/>
            <person name="Ezra D."/>
            <person name="Gonzalez J."/>
            <person name="Henrissat B."/>
            <person name="Kuo A."/>
            <person name="Liang C."/>
            <person name="Lipzen A."/>
            <person name="Lutzoni F."/>
            <person name="Magnuson J."/>
            <person name="Mondo S."/>
            <person name="Nolan M."/>
            <person name="Ohm R."/>
            <person name="Pangilinan J."/>
            <person name="Park H.-J."/>
            <person name="Ramirez L."/>
            <person name="Alfaro M."/>
            <person name="Sun H."/>
            <person name="Tritt A."/>
            <person name="Yoshinaga Y."/>
            <person name="Zwiers L.-H."/>
            <person name="Turgeon B."/>
            <person name="Goodwin S."/>
            <person name="Spatafora J."/>
            <person name="Crous P."/>
            <person name="Grigoriev I."/>
        </authorList>
    </citation>
    <scope>NUCLEOTIDE SEQUENCE</scope>
    <source>
        <strain evidence="1">CBS 207.26</strain>
    </source>
</reference>
<dbReference type="OrthoDB" id="3794691at2759"/>
<accession>A0A6A6DZS0</accession>
<dbReference type="Proteomes" id="UP000800200">
    <property type="component" value="Unassembled WGS sequence"/>
</dbReference>
<organism evidence="1 2">
    <name type="scientific">Zopfia rhizophila CBS 207.26</name>
    <dbReference type="NCBI Taxonomy" id="1314779"/>
    <lineage>
        <taxon>Eukaryota</taxon>
        <taxon>Fungi</taxon>
        <taxon>Dikarya</taxon>
        <taxon>Ascomycota</taxon>
        <taxon>Pezizomycotina</taxon>
        <taxon>Dothideomycetes</taxon>
        <taxon>Dothideomycetes incertae sedis</taxon>
        <taxon>Zopfiaceae</taxon>
        <taxon>Zopfia</taxon>
    </lineage>
</organism>
<evidence type="ECO:0000313" key="2">
    <source>
        <dbReference type="Proteomes" id="UP000800200"/>
    </source>
</evidence>
<name>A0A6A6DZS0_9PEZI</name>
<gene>
    <name evidence="1" type="ORF">K469DRAFT_750378</name>
</gene>